<accession>A0AA36HUP3</accession>
<evidence type="ECO:0000313" key="3">
    <source>
        <dbReference type="Proteomes" id="UP001178507"/>
    </source>
</evidence>
<dbReference type="EMBL" id="CAUJNA010000276">
    <property type="protein sequence ID" value="CAJ1374769.1"/>
    <property type="molecule type" value="Genomic_DNA"/>
</dbReference>
<dbReference type="AlphaFoldDB" id="A0AA36HUP3"/>
<proteinExistence type="predicted"/>
<organism evidence="2 3">
    <name type="scientific">Effrenium voratum</name>
    <dbReference type="NCBI Taxonomy" id="2562239"/>
    <lineage>
        <taxon>Eukaryota</taxon>
        <taxon>Sar</taxon>
        <taxon>Alveolata</taxon>
        <taxon>Dinophyceae</taxon>
        <taxon>Suessiales</taxon>
        <taxon>Symbiodiniaceae</taxon>
        <taxon>Effrenium</taxon>
    </lineage>
</organism>
<dbReference type="Proteomes" id="UP001178507">
    <property type="component" value="Unassembled WGS sequence"/>
</dbReference>
<reference evidence="2" key="1">
    <citation type="submission" date="2023-08" db="EMBL/GenBank/DDBJ databases">
        <authorList>
            <person name="Chen Y."/>
            <person name="Shah S."/>
            <person name="Dougan E. K."/>
            <person name="Thang M."/>
            <person name="Chan C."/>
        </authorList>
    </citation>
    <scope>NUCLEOTIDE SEQUENCE</scope>
</reference>
<name>A0AA36HUP3_9DINO</name>
<protein>
    <recommendedName>
        <fullName evidence="4">EF-hand domain-containing protein</fullName>
    </recommendedName>
</protein>
<feature type="region of interest" description="Disordered" evidence="1">
    <location>
        <begin position="1"/>
        <end position="25"/>
    </location>
</feature>
<feature type="compositionally biased region" description="Polar residues" evidence="1">
    <location>
        <begin position="242"/>
        <end position="253"/>
    </location>
</feature>
<keyword evidence="3" id="KW-1185">Reference proteome</keyword>
<comment type="caution">
    <text evidence="2">The sequence shown here is derived from an EMBL/GenBank/DDBJ whole genome shotgun (WGS) entry which is preliminary data.</text>
</comment>
<feature type="region of interest" description="Disordered" evidence="1">
    <location>
        <begin position="242"/>
        <end position="261"/>
    </location>
</feature>
<evidence type="ECO:0000256" key="1">
    <source>
        <dbReference type="SAM" id="MobiDB-lite"/>
    </source>
</evidence>
<sequence>MESASSGPRAVKLPGLGKSSSETSVASLQKLPPSIYGKRWTTENKRFLHMRRERRWLQQKAKHRFIDFTLPERAEFRRYFDHLKGPTGLISGEQIEDLLISLGVVNTQDEVAGLIARVDDRKTQQLDFEQFLELITVRTDSKTIAVFRDMLEGKLGDNNLNFQTVLAQYRRQRLLEGSGAGATTPEQQEMGCKVLKNYAELTRSRSQHLKRDPEEEQELKMFDVAEAPLGGMKTMWRGLCTENNLMPSRPSSGRRTERPKSPTEILAPFQHLIQASKRRHSLCKTVVVEAPAFYEGF</sequence>
<gene>
    <name evidence="2" type="ORF">EVOR1521_LOCUS4226</name>
</gene>
<dbReference type="InterPro" id="IPR011992">
    <property type="entry name" value="EF-hand-dom_pair"/>
</dbReference>
<evidence type="ECO:0008006" key="4">
    <source>
        <dbReference type="Google" id="ProtNLM"/>
    </source>
</evidence>
<dbReference type="SUPFAM" id="SSF47473">
    <property type="entry name" value="EF-hand"/>
    <property type="match status" value="1"/>
</dbReference>
<dbReference type="Gene3D" id="1.10.238.10">
    <property type="entry name" value="EF-hand"/>
    <property type="match status" value="1"/>
</dbReference>
<evidence type="ECO:0000313" key="2">
    <source>
        <dbReference type="EMBL" id="CAJ1374769.1"/>
    </source>
</evidence>